<evidence type="ECO:0000313" key="2">
    <source>
        <dbReference type="Proteomes" id="UP000050969"/>
    </source>
</evidence>
<sequence length="59" mass="6658">MASLLGLSGTEKYTRRETGEYNFKATEIPVLSATLKLPMEKILVSALRKSKNKMKEVKQ</sequence>
<comment type="caution">
    <text evidence="1">The sequence shown here is derived from an EMBL/GenBank/DDBJ whole genome shotgun (WGS) entry which is preliminary data.</text>
</comment>
<name>A0A0R2MYC4_9LACO</name>
<organism evidence="1 2">
    <name type="scientific">Lacticaseibacillus saniviri JCM 17471 = DSM 24301</name>
    <dbReference type="NCBI Taxonomy" id="1293598"/>
    <lineage>
        <taxon>Bacteria</taxon>
        <taxon>Bacillati</taxon>
        <taxon>Bacillota</taxon>
        <taxon>Bacilli</taxon>
        <taxon>Lactobacillales</taxon>
        <taxon>Lactobacillaceae</taxon>
        <taxon>Lacticaseibacillus</taxon>
    </lineage>
</organism>
<gene>
    <name evidence="1" type="ORF">IV56_GL002147</name>
</gene>
<dbReference type="PATRIC" id="fig|1293598.4.peg.2247"/>
<dbReference type="STRING" id="1293598.IV56_GL002147"/>
<evidence type="ECO:0000313" key="1">
    <source>
        <dbReference type="EMBL" id="KRO15786.1"/>
    </source>
</evidence>
<protein>
    <recommendedName>
        <fullName evidence="3">HTH cro/C1-type domain-containing protein</fullName>
    </recommendedName>
</protein>
<evidence type="ECO:0008006" key="3">
    <source>
        <dbReference type="Google" id="ProtNLM"/>
    </source>
</evidence>
<accession>A0A0R2MYC4</accession>
<dbReference type="Proteomes" id="UP000050969">
    <property type="component" value="Unassembled WGS sequence"/>
</dbReference>
<reference evidence="1 2" key="1">
    <citation type="journal article" date="2015" name="Genome Announc.">
        <title>Expanding the biotechnology potential of lactobacilli through comparative genomics of 213 strains and associated genera.</title>
        <authorList>
            <person name="Sun Z."/>
            <person name="Harris H.M."/>
            <person name="McCann A."/>
            <person name="Guo C."/>
            <person name="Argimon S."/>
            <person name="Zhang W."/>
            <person name="Yang X."/>
            <person name="Jeffery I.B."/>
            <person name="Cooney J.C."/>
            <person name="Kagawa T.F."/>
            <person name="Liu W."/>
            <person name="Song Y."/>
            <person name="Salvetti E."/>
            <person name="Wrobel A."/>
            <person name="Rasinkangas P."/>
            <person name="Parkhill J."/>
            <person name="Rea M.C."/>
            <person name="O'Sullivan O."/>
            <person name="Ritari J."/>
            <person name="Douillard F.P."/>
            <person name="Paul Ross R."/>
            <person name="Yang R."/>
            <person name="Briner A.E."/>
            <person name="Felis G.E."/>
            <person name="de Vos W.M."/>
            <person name="Barrangou R."/>
            <person name="Klaenhammer T.R."/>
            <person name="Caufield P.W."/>
            <person name="Cui Y."/>
            <person name="Zhang H."/>
            <person name="O'Toole P.W."/>
        </authorList>
    </citation>
    <scope>NUCLEOTIDE SEQUENCE [LARGE SCALE GENOMIC DNA]</scope>
    <source>
        <strain evidence="1 2">DSM 24301</strain>
    </source>
</reference>
<dbReference type="EMBL" id="JQCE01000060">
    <property type="protein sequence ID" value="KRO15786.1"/>
    <property type="molecule type" value="Genomic_DNA"/>
</dbReference>
<keyword evidence="2" id="KW-1185">Reference proteome</keyword>
<dbReference type="AlphaFoldDB" id="A0A0R2MYC4"/>
<proteinExistence type="predicted"/>